<dbReference type="Gene3D" id="3.40.50.1010">
    <property type="entry name" value="5'-nuclease"/>
    <property type="match status" value="1"/>
</dbReference>
<dbReference type="Pfam" id="PF13470">
    <property type="entry name" value="PIN_3"/>
    <property type="match status" value="1"/>
</dbReference>
<accession>A0A4S3ZUF6</accession>
<dbReference type="OrthoDB" id="1148871at2"/>
<evidence type="ECO:0000313" key="2">
    <source>
        <dbReference type="EMBL" id="THF49407.1"/>
    </source>
</evidence>
<evidence type="ECO:0000259" key="1">
    <source>
        <dbReference type="Pfam" id="PF13470"/>
    </source>
</evidence>
<dbReference type="CDD" id="cd09854">
    <property type="entry name" value="PIN_VapC-like"/>
    <property type="match status" value="1"/>
</dbReference>
<dbReference type="EMBL" id="SSNZ01000005">
    <property type="protein sequence ID" value="THF49407.1"/>
    <property type="molecule type" value="Genomic_DNA"/>
</dbReference>
<name>A0A4S3ZUF6_9FLAO</name>
<evidence type="ECO:0000313" key="3">
    <source>
        <dbReference type="Proteomes" id="UP000307507"/>
    </source>
</evidence>
<sequence length="139" mass="15675">MKTLFIDTNIIIDLIAQREPHYQSIAKIATLAKSKKLRMIATPLSFVNTFYVLSKHMDKKKLSGILTRLRIICDVAPTNANTVDKALASGFNDFEDAVQYHSALAVKSDIFITRNKKDFKKTEIPVMTAAEFLISINKK</sequence>
<dbReference type="RefSeq" id="WP_136403415.1">
    <property type="nucleotide sequence ID" value="NZ_SSNZ01000005.1"/>
</dbReference>
<feature type="domain" description="PIN" evidence="1">
    <location>
        <begin position="4"/>
        <end position="117"/>
    </location>
</feature>
<reference evidence="2 3" key="1">
    <citation type="submission" date="2019-04" db="EMBL/GenBank/DDBJ databases">
        <title>Flavobacterium sp. nov. isolated from construction timber.</title>
        <authorList>
            <person name="Lin S.-Y."/>
            <person name="Chang C.-T."/>
            <person name="Young C.-C."/>
        </authorList>
    </citation>
    <scope>NUCLEOTIDE SEQUENCE [LARGE SCALE GENOMIC DNA]</scope>
    <source>
        <strain evidence="2 3">CC-CTC003</strain>
    </source>
</reference>
<keyword evidence="3" id="KW-1185">Reference proteome</keyword>
<organism evidence="2 3">
    <name type="scientific">Flavobacterium supellecticarium</name>
    <dbReference type="NCBI Taxonomy" id="2565924"/>
    <lineage>
        <taxon>Bacteria</taxon>
        <taxon>Pseudomonadati</taxon>
        <taxon>Bacteroidota</taxon>
        <taxon>Flavobacteriia</taxon>
        <taxon>Flavobacteriales</taxon>
        <taxon>Flavobacteriaceae</taxon>
        <taxon>Flavobacterium</taxon>
    </lineage>
</organism>
<proteinExistence type="predicted"/>
<comment type="caution">
    <text evidence="2">The sequence shown here is derived from an EMBL/GenBank/DDBJ whole genome shotgun (WGS) entry which is preliminary data.</text>
</comment>
<dbReference type="AlphaFoldDB" id="A0A4S3ZUF6"/>
<dbReference type="InterPro" id="IPR002716">
    <property type="entry name" value="PIN_dom"/>
</dbReference>
<gene>
    <name evidence="2" type="ORF">E6C50_11690</name>
</gene>
<protein>
    <submittedName>
        <fullName evidence="2">PIN domain-containing protein</fullName>
    </submittedName>
</protein>
<dbReference type="SUPFAM" id="SSF88723">
    <property type="entry name" value="PIN domain-like"/>
    <property type="match status" value="1"/>
</dbReference>
<dbReference type="InterPro" id="IPR029060">
    <property type="entry name" value="PIN-like_dom_sf"/>
</dbReference>
<dbReference type="Proteomes" id="UP000307507">
    <property type="component" value="Unassembled WGS sequence"/>
</dbReference>